<keyword evidence="2" id="KW-1185">Reference proteome</keyword>
<gene>
    <name evidence="1" type="ORF">AVEN_112591_1</name>
</gene>
<sequence length="166" mass="18071">MKKALEAGFMLWDRKSAIYPSGRQEPPVGDALPHPPSGKIFVSRSRNGLPLNIRNTGIEAWSHLDTNFCTPESKRFAAGKRSQALAAVCLNTVVTGEMLLRQEPFQIVDCSPTTLALTRRWAHNNCYNGSAGRFLTIPCVVLILLPATLPSVPALENVSGEAAFPQ</sequence>
<dbReference type="Proteomes" id="UP000499080">
    <property type="component" value="Unassembled WGS sequence"/>
</dbReference>
<evidence type="ECO:0000313" key="1">
    <source>
        <dbReference type="EMBL" id="GBN08922.1"/>
    </source>
</evidence>
<reference evidence="1 2" key="1">
    <citation type="journal article" date="2019" name="Sci. Rep.">
        <title>Orb-weaving spider Araneus ventricosus genome elucidates the spidroin gene catalogue.</title>
        <authorList>
            <person name="Kono N."/>
            <person name="Nakamura H."/>
            <person name="Ohtoshi R."/>
            <person name="Moran D.A.P."/>
            <person name="Shinohara A."/>
            <person name="Yoshida Y."/>
            <person name="Fujiwara M."/>
            <person name="Mori M."/>
            <person name="Tomita M."/>
            <person name="Arakawa K."/>
        </authorList>
    </citation>
    <scope>NUCLEOTIDE SEQUENCE [LARGE SCALE GENOMIC DNA]</scope>
</reference>
<dbReference type="AlphaFoldDB" id="A0A4Y2L326"/>
<accession>A0A4Y2L326</accession>
<name>A0A4Y2L326_ARAVE</name>
<proteinExistence type="predicted"/>
<protein>
    <submittedName>
        <fullName evidence="1">Uncharacterized protein</fullName>
    </submittedName>
</protein>
<evidence type="ECO:0000313" key="2">
    <source>
        <dbReference type="Proteomes" id="UP000499080"/>
    </source>
</evidence>
<dbReference type="EMBL" id="BGPR01005305">
    <property type="protein sequence ID" value="GBN08922.1"/>
    <property type="molecule type" value="Genomic_DNA"/>
</dbReference>
<organism evidence="1 2">
    <name type="scientific">Araneus ventricosus</name>
    <name type="common">Orbweaver spider</name>
    <name type="synonym">Epeira ventricosa</name>
    <dbReference type="NCBI Taxonomy" id="182803"/>
    <lineage>
        <taxon>Eukaryota</taxon>
        <taxon>Metazoa</taxon>
        <taxon>Ecdysozoa</taxon>
        <taxon>Arthropoda</taxon>
        <taxon>Chelicerata</taxon>
        <taxon>Arachnida</taxon>
        <taxon>Araneae</taxon>
        <taxon>Araneomorphae</taxon>
        <taxon>Entelegynae</taxon>
        <taxon>Araneoidea</taxon>
        <taxon>Araneidae</taxon>
        <taxon>Araneus</taxon>
    </lineage>
</organism>
<comment type="caution">
    <text evidence="1">The sequence shown here is derived from an EMBL/GenBank/DDBJ whole genome shotgun (WGS) entry which is preliminary data.</text>
</comment>